<evidence type="ECO:0000313" key="2">
    <source>
        <dbReference type="Proteomes" id="UP000002497"/>
    </source>
</evidence>
<gene>
    <name evidence="1" type="ORF">CPSG_01241</name>
</gene>
<dbReference type="EMBL" id="GL636486">
    <property type="protein sequence ID" value="EFW23342.1"/>
    <property type="molecule type" value="Genomic_DNA"/>
</dbReference>
<accession>E9CRW7</accession>
<reference evidence="2" key="1">
    <citation type="journal article" date="2010" name="Genome Res.">
        <title>Population genomic sequencing of Coccidioides fungi reveals recent hybridization and transposon control.</title>
        <authorList>
            <person name="Neafsey D.E."/>
            <person name="Barker B.M."/>
            <person name="Sharpton T.J."/>
            <person name="Stajich J.E."/>
            <person name="Park D.J."/>
            <person name="Whiston E."/>
            <person name="Hung C.-Y."/>
            <person name="McMahan C."/>
            <person name="White J."/>
            <person name="Sykes S."/>
            <person name="Heiman D."/>
            <person name="Young S."/>
            <person name="Zeng Q."/>
            <person name="Abouelleil A."/>
            <person name="Aftuck L."/>
            <person name="Bessette D."/>
            <person name="Brown A."/>
            <person name="FitzGerald M."/>
            <person name="Lui A."/>
            <person name="Macdonald J.P."/>
            <person name="Priest M."/>
            <person name="Orbach M.J."/>
            <person name="Galgiani J.N."/>
            <person name="Kirkland T.N."/>
            <person name="Cole G.T."/>
            <person name="Birren B.W."/>
            <person name="Henn M.R."/>
            <person name="Taylor J.W."/>
            <person name="Rounsley S.D."/>
        </authorList>
    </citation>
    <scope>NUCLEOTIDE SEQUENCE [LARGE SCALE GENOMIC DNA]</scope>
    <source>
        <strain evidence="2">RMSCC 757 / Silveira</strain>
    </source>
</reference>
<organism evidence="2">
    <name type="scientific">Coccidioides posadasii (strain RMSCC 757 / Silveira)</name>
    <name type="common">Valley fever fungus</name>
    <dbReference type="NCBI Taxonomy" id="443226"/>
    <lineage>
        <taxon>Eukaryota</taxon>
        <taxon>Fungi</taxon>
        <taxon>Dikarya</taxon>
        <taxon>Ascomycota</taxon>
        <taxon>Pezizomycotina</taxon>
        <taxon>Eurotiomycetes</taxon>
        <taxon>Eurotiomycetidae</taxon>
        <taxon>Onygenales</taxon>
        <taxon>Onygenaceae</taxon>
        <taxon>Coccidioides</taxon>
    </lineage>
</organism>
<dbReference type="Proteomes" id="UP000002497">
    <property type="component" value="Unassembled WGS sequence"/>
</dbReference>
<proteinExistence type="predicted"/>
<reference evidence="2" key="2">
    <citation type="submission" date="2010-03" db="EMBL/GenBank/DDBJ databases">
        <title>The genome sequence of Coccidioides posadasii strain Silveira.</title>
        <authorList>
            <consortium name="The Broad Institute Genome Sequencing Center for Infectious Disease"/>
            <person name="Neafsey D."/>
            <person name="Orbach M."/>
            <person name="Henn M.R."/>
            <person name="Cole G.T."/>
            <person name="Galgiani J."/>
            <person name="Gardner M.J."/>
            <person name="Kirkland T.N."/>
            <person name="Taylor J.W."/>
            <person name="Young S.K."/>
            <person name="Zeng Q."/>
            <person name="Koehrsen M."/>
            <person name="Alvarado L."/>
            <person name="Berlin A."/>
            <person name="Borenstein D."/>
            <person name="Chapman S.B."/>
            <person name="Chen Z."/>
            <person name="Engels R."/>
            <person name="Freedman E."/>
            <person name="Gellesch M."/>
            <person name="Goldberg J."/>
            <person name="Griggs A."/>
            <person name="Gujja S."/>
            <person name="Heilman E."/>
            <person name="Heiman D."/>
            <person name="Howarth C."/>
            <person name="Jen D."/>
            <person name="Larson L."/>
            <person name="Mehta T."/>
            <person name="Neiman D."/>
            <person name="Park D."/>
            <person name="Pearson M."/>
            <person name="Richards J."/>
            <person name="Roberts A."/>
            <person name="Saif S."/>
            <person name="Shea T."/>
            <person name="Shenoy N."/>
            <person name="Sisk P."/>
            <person name="Stolte C."/>
            <person name="Sykes S."/>
            <person name="Walk T."/>
            <person name="White J."/>
            <person name="Yandava C."/>
            <person name="Haas B."/>
            <person name="Nusbaum C."/>
            <person name="Birren B."/>
        </authorList>
    </citation>
    <scope>NUCLEOTIDE SEQUENCE [LARGE SCALE GENOMIC DNA]</scope>
    <source>
        <strain evidence="2">RMSCC 757 / Silveira</strain>
    </source>
</reference>
<name>E9CRW7_COCPS</name>
<dbReference type="AlphaFoldDB" id="E9CRW7"/>
<keyword evidence="2" id="KW-1185">Reference proteome</keyword>
<dbReference type="HOGENOM" id="CLU_1815626_0_0_1"/>
<evidence type="ECO:0000313" key="1">
    <source>
        <dbReference type="EMBL" id="EFW23342.1"/>
    </source>
</evidence>
<sequence>MCVVGLSSLLATGSRKRHALTKDRDRDVTSILLWLRGTRSNGLPSTCVLQRPDGETAHQQWLGFSWVVARRKHDKLLRNRVPGDFFESIISRWKARSFANATLPMLRVRPCGYGEGELRAKQFEDLWERTWYLLSPSPVDVI</sequence>
<dbReference type="VEuPathDB" id="FungiDB:CPSG_01241"/>
<protein>
    <submittedName>
        <fullName evidence="1">Uncharacterized protein</fullName>
    </submittedName>
</protein>